<keyword evidence="3 5" id="KW-0067">ATP-binding</keyword>
<gene>
    <name evidence="6" type="ORF">SAMN04489712_101627</name>
</gene>
<evidence type="ECO:0000313" key="7">
    <source>
        <dbReference type="Proteomes" id="UP000236723"/>
    </source>
</evidence>
<dbReference type="RefSeq" id="WP_235017601.1">
    <property type="nucleotide sequence ID" value="NZ_FNVO01000001.1"/>
</dbReference>
<dbReference type="NCBIfam" id="NF010041">
    <property type="entry name" value="PRK13517.1-1"/>
    <property type="match status" value="1"/>
</dbReference>
<dbReference type="InterPro" id="IPR014746">
    <property type="entry name" value="Gln_synth/guanido_kin_cat_dom"/>
</dbReference>
<dbReference type="GO" id="GO:0004357">
    <property type="term" value="F:glutamate-cysteine ligase activity"/>
    <property type="evidence" value="ECO:0007669"/>
    <property type="project" value="UniProtKB-EC"/>
</dbReference>
<dbReference type="NCBIfam" id="TIGR02050">
    <property type="entry name" value="gshA_cyan_rel"/>
    <property type="match status" value="1"/>
</dbReference>
<keyword evidence="7" id="KW-1185">Reference proteome</keyword>
<dbReference type="EC" id="6.3.2.2" evidence="5"/>
<dbReference type="InterPro" id="IPR050141">
    <property type="entry name" value="GCL_type2/YbdK_subfam"/>
</dbReference>
<dbReference type="HAMAP" id="MF_01609">
    <property type="entry name" value="Glu_cys_ligase_2"/>
    <property type="match status" value="1"/>
</dbReference>
<name>A0A1H5TI11_9ACTN</name>
<dbReference type="Pfam" id="PF04107">
    <property type="entry name" value="GCS2"/>
    <property type="match status" value="1"/>
</dbReference>
<evidence type="ECO:0000313" key="6">
    <source>
        <dbReference type="EMBL" id="SEF62416.1"/>
    </source>
</evidence>
<accession>A0A1H5TI11</accession>
<dbReference type="InterPro" id="IPR006336">
    <property type="entry name" value="GCS2"/>
</dbReference>
<comment type="similarity">
    <text evidence="5">Belongs to the glutamate--cysteine ligase type 2 family. YbdK subfamily.</text>
</comment>
<comment type="function">
    <text evidence="5">ATP-dependent carboxylate-amine ligase which exhibits weak glutamate--cysteine ligase activity.</text>
</comment>
<evidence type="ECO:0000256" key="1">
    <source>
        <dbReference type="ARBA" id="ARBA00022598"/>
    </source>
</evidence>
<dbReference type="SUPFAM" id="SSF55931">
    <property type="entry name" value="Glutamine synthetase/guanido kinase"/>
    <property type="match status" value="1"/>
</dbReference>
<proteinExistence type="inferred from homology"/>
<dbReference type="PANTHER" id="PTHR36510">
    <property type="entry name" value="GLUTAMATE--CYSTEINE LIGASE 2-RELATED"/>
    <property type="match status" value="1"/>
</dbReference>
<dbReference type="InterPro" id="IPR011793">
    <property type="entry name" value="YbdK"/>
</dbReference>
<evidence type="ECO:0000256" key="4">
    <source>
        <dbReference type="ARBA" id="ARBA00048819"/>
    </source>
</evidence>
<reference evidence="7" key="1">
    <citation type="submission" date="2016-10" db="EMBL/GenBank/DDBJ databases">
        <authorList>
            <person name="Varghese N."/>
            <person name="Submissions S."/>
        </authorList>
    </citation>
    <scope>NUCLEOTIDE SEQUENCE [LARGE SCALE GENOMIC DNA]</scope>
    <source>
        <strain evidence="7">DSM 43163</strain>
    </source>
</reference>
<comment type="catalytic activity">
    <reaction evidence="4 5">
        <text>L-cysteine + L-glutamate + ATP = gamma-L-glutamyl-L-cysteine + ADP + phosphate + H(+)</text>
        <dbReference type="Rhea" id="RHEA:13285"/>
        <dbReference type="ChEBI" id="CHEBI:15378"/>
        <dbReference type="ChEBI" id="CHEBI:29985"/>
        <dbReference type="ChEBI" id="CHEBI:30616"/>
        <dbReference type="ChEBI" id="CHEBI:35235"/>
        <dbReference type="ChEBI" id="CHEBI:43474"/>
        <dbReference type="ChEBI" id="CHEBI:58173"/>
        <dbReference type="ChEBI" id="CHEBI:456216"/>
        <dbReference type="EC" id="6.3.2.2"/>
    </reaction>
</comment>
<keyword evidence="2 5" id="KW-0547">Nucleotide-binding</keyword>
<protein>
    <recommendedName>
        <fullName evidence="5">Putative glutamate--cysteine ligase 2</fullName>
        <ecNumber evidence="5">6.3.2.2</ecNumber>
    </recommendedName>
    <alternativeName>
        <fullName evidence="5">Gamma-glutamylcysteine synthetase 2</fullName>
        <shortName evidence="5">GCS 2</shortName>
        <shortName evidence="5">Gamma-GCS 2</shortName>
    </alternativeName>
</protein>
<sequence>MEGRDPVSGVTMGVEEEFLLVDPVTGVTVPRAARVLALAGRRPPPAPGAGFHAELQSTQVEAVTGVCTGLRALRHQLRQGRLRLAAAAAAEGVRLVSTGTPVLACPDPPFTEGERFTRISRMYAGVVGGYQSCGCHVHVGVQDRETAVGVLNHLRPWLPTLLALSVNSPFDRGRDTGYAGWRMMEQSRFPGSGVPPWSDSAAGYDRQVERLVDGGVLVDPAMTFWLARLSPRLRTVEVRVADAAGTVDEAVLQAALTRALVRRALDDLAAGREAPRVCDQVCAAAVWSAARYGLEGPGVHPVREAQVHATALVDELLDRVRPALEEAGDLSEVQTVLAKIRRVGTGAARQRRAAGGAGPAGAIPMLVQQTAPGAWEPPERVRMGVR</sequence>
<keyword evidence="1 5" id="KW-0436">Ligase</keyword>
<dbReference type="AlphaFoldDB" id="A0A1H5TI11"/>
<evidence type="ECO:0000256" key="3">
    <source>
        <dbReference type="ARBA" id="ARBA00022840"/>
    </source>
</evidence>
<dbReference type="EMBL" id="FNVO01000001">
    <property type="protein sequence ID" value="SEF62416.1"/>
    <property type="molecule type" value="Genomic_DNA"/>
</dbReference>
<evidence type="ECO:0000256" key="2">
    <source>
        <dbReference type="ARBA" id="ARBA00022741"/>
    </source>
</evidence>
<dbReference type="GO" id="GO:0005524">
    <property type="term" value="F:ATP binding"/>
    <property type="evidence" value="ECO:0007669"/>
    <property type="project" value="UniProtKB-KW"/>
</dbReference>
<dbReference type="Proteomes" id="UP000236723">
    <property type="component" value="Unassembled WGS sequence"/>
</dbReference>
<dbReference type="GO" id="GO:0042398">
    <property type="term" value="P:modified amino acid biosynthetic process"/>
    <property type="evidence" value="ECO:0007669"/>
    <property type="project" value="InterPro"/>
</dbReference>
<dbReference type="Gene3D" id="3.30.590.20">
    <property type="match status" value="1"/>
</dbReference>
<organism evidence="6 7">
    <name type="scientific">Thermomonospora echinospora</name>
    <dbReference type="NCBI Taxonomy" id="1992"/>
    <lineage>
        <taxon>Bacteria</taxon>
        <taxon>Bacillati</taxon>
        <taxon>Actinomycetota</taxon>
        <taxon>Actinomycetes</taxon>
        <taxon>Streptosporangiales</taxon>
        <taxon>Thermomonosporaceae</taxon>
        <taxon>Thermomonospora</taxon>
    </lineage>
</organism>
<evidence type="ECO:0000256" key="5">
    <source>
        <dbReference type="HAMAP-Rule" id="MF_01609"/>
    </source>
</evidence>
<dbReference type="PANTHER" id="PTHR36510:SF1">
    <property type="entry name" value="GLUTAMATE--CYSTEINE LIGASE 2-RELATED"/>
    <property type="match status" value="1"/>
</dbReference>